<feature type="transmembrane region" description="Helical" evidence="1">
    <location>
        <begin position="96"/>
        <end position="117"/>
    </location>
</feature>
<feature type="transmembrane region" description="Helical" evidence="1">
    <location>
        <begin position="123"/>
        <end position="142"/>
    </location>
</feature>
<organism evidence="2 3">
    <name type="scientific">Actinopolymorpha singaporensis</name>
    <dbReference type="NCBI Taxonomy" id="117157"/>
    <lineage>
        <taxon>Bacteria</taxon>
        <taxon>Bacillati</taxon>
        <taxon>Actinomycetota</taxon>
        <taxon>Actinomycetes</taxon>
        <taxon>Propionibacteriales</taxon>
        <taxon>Actinopolymorphaceae</taxon>
        <taxon>Actinopolymorpha</taxon>
    </lineage>
</organism>
<dbReference type="Proteomes" id="UP000198983">
    <property type="component" value="Chromosome I"/>
</dbReference>
<feature type="transmembrane region" description="Helical" evidence="1">
    <location>
        <begin position="65"/>
        <end position="84"/>
    </location>
</feature>
<keyword evidence="1" id="KW-0812">Transmembrane</keyword>
<dbReference type="AlphaFoldDB" id="A0A1H1QBE4"/>
<sequence>MSEHSHDPEPSSSDARAALTDASRAGSRTRAAGRWWARYLLLVGVLAFALVVAIEVLFPDGFARYVASGAWTIAMGLLAWWADSHEVQPRGAGRRLLVATAIWFGAYLLLIGPIVRWRADDSLGWWTLAALVLAMPFPALAARERRSS</sequence>
<evidence type="ECO:0000313" key="3">
    <source>
        <dbReference type="Proteomes" id="UP000198983"/>
    </source>
</evidence>
<evidence type="ECO:0000256" key="1">
    <source>
        <dbReference type="SAM" id="Phobius"/>
    </source>
</evidence>
<reference evidence="2 3" key="1">
    <citation type="submission" date="2016-10" db="EMBL/GenBank/DDBJ databases">
        <authorList>
            <person name="de Groot N.N."/>
        </authorList>
    </citation>
    <scope>NUCLEOTIDE SEQUENCE [LARGE SCALE GENOMIC DNA]</scope>
    <source>
        <strain evidence="2 3">DSM 22024</strain>
    </source>
</reference>
<dbReference type="EMBL" id="LT629732">
    <property type="protein sequence ID" value="SDS20607.1"/>
    <property type="molecule type" value="Genomic_DNA"/>
</dbReference>
<gene>
    <name evidence="2" type="ORF">SAMN04489717_1951</name>
</gene>
<keyword evidence="3" id="KW-1185">Reference proteome</keyword>
<dbReference type="STRING" id="117157.SAMN04489717_1951"/>
<proteinExistence type="predicted"/>
<keyword evidence="1" id="KW-1133">Transmembrane helix</keyword>
<protein>
    <submittedName>
        <fullName evidence="2">Uncharacterized protein</fullName>
    </submittedName>
</protein>
<name>A0A1H1QBE4_9ACTN</name>
<evidence type="ECO:0000313" key="2">
    <source>
        <dbReference type="EMBL" id="SDS20607.1"/>
    </source>
</evidence>
<dbReference type="OrthoDB" id="5196351at2"/>
<dbReference type="RefSeq" id="WP_092652533.1">
    <property type="nucleotide sequence ID" value="NZ_LT629732.1"/>
</dbReference>
<accession>A0A1H1QBE4</accession>
<feature type="transmembrane region" description="Helical" evidence="1">
    <location>
        <begin position="39"/>
        <end position="59"/>
    </location>
</feature>
<keyword evidence="1" id="KW-0472">Membrane</keyword>